<evidence type="ECO:0000256" key="5">
    <source>
        <dbReference type="ARBA" id="ARBA00022967"/>
    </source>
</evidence>
<dbReference type="AlphaFoldDB" id="A0A366D7L0"/>
<dbReference type="SUPFAM" id="SSF52540">
    <property type="entry name" value="P-loop containing nucleoside triphosphate hydrolases"/>
    <property type="match status" value="1"/>
</dbReference>
<dbReference type="GO" id="GO:0015417">
    <property type="term" value="F:ABC-type polyamine transporter activity"/>
    <property type="evidence" value="ECO:0007669"/>
    <property type="project" value="UniProtKB-EC"/>
</dbReference>
<dbReference type="SMART" id="SM00382">
    <property type="entry name" value="AAA"/>
    <property type="match status" value="1"/>
</dbReference>
<proteinExistence type="inferred from homology"/>
<evidence type="ECO:0000256" key="6">
    <source>
        <dbReference type="ARBA" id="ARBA00023136"/>
    </source>
</evidence>
<dbReference type="InterPro" id="IPR013611">
    <property type="entry name" value="Transp-assoc_OB_typ2"/>
</dbReference>
<name>A0A366D7L0_9GAMM</name>
<dbReference type="InterPro" id="IPR003439">
    <property type="entry name" value="ABC_transporter-like_ATP-bd"/>
</dbReference>
<evidence type="ECO:0000256" key="1">
    <source>
        <dbReference type="ARBA" id="ARBA00022448"/>
    </source>
</evidence>
<accession>A0A366D7L0</accession>
<evidence type="ECO:0000313" key="9">
    <source>
        <dbReference type="EMBL" id="RBO86042.1"/>
    </source>
</evidence>
<evidence type="ECO:0000256" key="4">
    <source>
        <dbReference type="ARBA" id="ARBA00022840"/>
    </source>
</evidence>
<dbReference type="GO" id="GO:0005524">
    <property type="term" value="F:ATP binding"/>
    <property type="evidence" value="ECO:0007669"/>
    <property type="project" value="UniProtKB-KW"/>
</dbReference>
<dbReference type="Gene3D" id="2.40.50.100">
    <property type="match status" value="1"/>
</dbReference>
<keyword evidence="4 7" id="KW-0067">ATP-binding</keyword>
<dbReference type="GO" id="GO:0015847">
    <property type="term" value="P:putrescine transport"/>
    <property type="evidence" value="ECO:0007669"/>
    <property type="project" value="UniProtKB-ARBA"/>
</dbReference>
<dbReference type="Pfam" id="PF00005">
    <property type="entry name" value="ABC_tran"/>
    <property type="match status" value="1"/>
</dbReference>
<comment type="similarity">
    <text evidence="7">Belongs to the ABC transporter superfamily. Spermidine/putrescine importer (TC 3.A.1.11.1) family.</text>
</comment>
<comment type="catalytic activity">
    <reaction evidence="7">
        <text>ATP + H2O + polyamine-[polyamine-binding protein]Side 1 = ADP + phosphate + polyamineSide 2 + [polyamine-binding protein]Side 1.</text>
        <dbReference type="EC" id="7.6.2.11"/>
    </reaction>
</comment>
<keyword evidence="3 7" id="KW-0547">Nucleotide-binding</keyword>
<dbReference type="OrthoDB" id="9802264at2"/>
<gene>
    <name evidence="7" type="primary">potA</name>
    <name evidence="9" type="ORF">DFP76_101318</name>
</gene>
<dbReference type="InterPro" id="IPR008995">
    <property type="entry name" value="Mo/tungstate-bd_C_term_dom"/>
</dbReference>
<dbReference type="InterPro" id="IPR017871">
    <property type="entry name" value="ABC_transporter-like_CS"/>
</dbReference>
<evidence type="ECO:0000259" key="8">
    <source>
        <dbReference type="PROSITE" id="PS50893"/>
    </source>
</evidence>
<comment type="function">
    <text evidence="7">Part of the ABC transporter complex PotABCD involved in spermidine/putrescine import. Responsible for energy coupling to the transport system.</text>
</comment>
<dbReference type="PANTHER" id="PTHR42781">
    <property type="entry name" value="SPERMIDINE/PUTRESCINE IMPORT ATP-BINDING PROTEIN POTA"/>
    <property type="match status" value="1"/>
</dbReference>
<dbReference type="PANTHER" id="PTHR42781:SF4">
    <property type="entry name" value="SPERMIDINE_PUTRESCINE IMPORT ATP-BINDING PROTEIN POTA"/>
    <property type="match status" value="1"/>
</dbReference>
<dbReference type="RefSeq" id="WP_113872930.1">
    <property type="nucleotide sequence ID" value="NZ_QNRF01000001.1"/>
</dbReference>
<protein>
    <recommendedName>
        <fullName evidence="7">Spermidine/putrescine import ATP-binding protein PotA</fullName>
        <ecNumber evidence="7">7.6.2.11</ecNumber>
    </recommendedName>
</protein>
<dbReference type="SUPFAM" id="SSF50331">
    <property type="entry name" value="MOP-like"/>
    <property type="match status" value="1"/>
</dbReference>
<keyword evidence="6 7" id="KW-0472">Membrane</keyword>
<keyword evidence="5 7" id="KW-1278">Translocase</keyword>
<evidence type="ECO:0000256" key="3">
    <source>
        <dbReference type="ARBA" id="ARBA00022741"/>
    </source>
</evidence>
<feature type="domain" description="ABC transporter" evidence="8">
    <location>
        <begin position="11"/>
        <end position="246"/>
    </location>
</feature>
<dbReference type="PROSITE" id="PS00211">
    <property type="entry name" value="ABC_TRANSPORTER_1"/>
    <property type="match status" value="1"/>
</dbReference>
<comment type="caution">
    <text evidence="9">The sequence shown here is derived from an EMBL/GenBank/DDBJ whole genome shotgun (WGS) entry which is preliminary data.</text>
</comment>
<evidence type="ECO:0000313" key="10">
    <source>
        <dbReference type="Proteomes" id="UP000252086"/>
    </source>
</evidence>
<dbReference type="Gene3D" id="3.40.50.300">
    <property type="entry name" value="P-loop containing nucleotide triphosphate hydrolases"/>
    <property type="match status" value="1"/>
</dbReference>
<comment type="subunit">
    <text evidence="7">The complex is composed of two ATP-binding proteins (PotA), two transmembrane proteins (PotB and PotC) and a solute-binding protein (PotD).</text>
</comment>
<dbReference type="InterPro" id="IPR005893">
    <property type="entry name" value="PotA-like"/>
</dbReference>
<dbReference type="InterPro" id="IPR027417">
    <property type="entry name" value="P-loop_NTPase"/>
</dbReference>
<dbReference type="EMBL" id="QNRF01000001">
    <property type="protein sequence ID" value="RBO86042.1"/>
    <property type="molecule type" value="Genomic_DNA"/>
</dbReference>
<evidence type="ECO:0000256" key="7">
    <source>
        <dbReference type="RuleBase" id="RU364083"/>
    </source>
</evidence>
<evidence type="ECO:0000256" key="2">
    <source>
        <dbReference type="ARBA" id="ARBA00022475"/>
    </source>
</evidence>
<sequence length="375" mass="41251">MSASIPSPEYIKIRHAHRQFMTPEGGIINALDNISLSIAQSEFITLLGPSGCGKTTLLKIIAGFEELDSGDILLDGQSIIQQPAHKRPVNTVFQSYALFPHMTVGDNVGYGLDIAKVNKVERNQRVAEALTMVGLSGIEQRLPSQLSGGQQQRVALARAIINRPKLLLLDEPLSALDKNLRLQMQLELKNLQTELGICFIFVTHDQEEALTMSDQIVVLNSGKIDQIGTPDEIYHTPKTEFVARFIGESNILSGMVISKSENGVNIDCNGCTIFSHDQTLKLGEEVKLLLRPEHLSLTPNELEGPQAQLTMTLNQTVFVGSDYQLHGELSNGLPFSALTRKTNTPLIKGQQLTLYYQVDALHTIPAKQKSIKGHI</sequence>
<reference evidence="9 10" key="1">
    <citation type="submission" date="2018-06" db="EMBL/GenBank/DDBJ databases">
        <title>Genomic Encyclopedia of Type Strains, Phase III (KMG-III): the genomes of soil and plant-associated and newly described type strains.</title>
        <authorList>
            <person name="Whitman W."/>
        </authorList>
    </citation>
    <scope>NUCLEOTIDE SEQUENCE [LARGE SCALE GENOMIC DNA]</scope>
    <source>
        <strain evidence="9 10">CECT 7732</strain>
    </source>
</reference>
<organism evidence="9 10">
    <name type="scientific">Marinomonas aquiplantarum</name>
    <dbReference type="NCBI Taxonomy" id="491951"/>
    <lineage>
        <taxon>Bacteria</taxon>
        <taxon>Pseudomonadati</taxon>
        <taxon>Pseudomonadota</taxon>
        <taxon>Gammaproteobacteria</taxon>
        <taxon>Oceanospirillales</taxon>
        <taxon>Oceanospirillaceae</taxon>
        <taxon>Marinomonas</taxon>
    </lineage>
</organism>
<dbReference type="PROSITE" id="PS50893">
    <property type="entry name" value="ABC_TRANSPORTER_2"/>
    <property type="match status" value="1"/>
</dbReference>
<dbReference type="InterPro" id="IPR003593">
    <property type="entry name" value="AAA+_ATPase"/>
</dbReference>
<keyword evidence="10" id="KW-1185">Reference proteome</keyword>
<dbReference type="FunFam" id="3.40.50.300:FF:000133">
    <property type="entry name" value="Spermidine/putrescine import ATP-binding protein PotA"/>
    <property type="match status" value="1"/>
</dbReference>
<dbReference type="GO" id="GO:0043190">
    <property type="term" value="C:ATP-binding cassette (ABC) transporter complex"/>
    <property type="evidence" value="ECO:0007669"/>
    <property type="project" value="InterPro"/>
</dbReference>
<dbReference type="Proteomes" id="UP000252086">
    <property type="component" value="Unassembled WGS sequence"/>
</dbReference>
<dbReference type="InterPro" id="IPR050093">
    <property type="entry name" value="ABC_SmlMolc_Importer"/>
</dbReference>
<keyword evidence="1 7" id="KW-0813">Transport</keyword>
<dbReference type="EC" id="7.6.2.11" evidence="7"/>
<dbReference type="Pfam" id="PF08402">
    <property type="entry name" value="TOBE_2"/>
    <property type="match status" value="1"/>
</dbReference>
<dbReference type="GO" id="GO:0016887">
    <property type="term" value="F:ATP hydrolysis activity"/>
    <property type="evidence" value="ECO:0007669"/>
    <property type="project" value="InterPro"/>
</dbReference>
<keyword evidence="2 7" id="KW-1003">Cell membrane</keyword>
<dbReference type="NCBIfam" id="TIGR01187">
    <property type="entry name" value="potA"/>
    <property type="match status" value="1"/>
</dbReference>